<keyword evidence="10" id="KW-1185">Reference proteome</keyword>
<keyword evidence="3" id="KW-0677">Repeat</keyword>
<feature type="chain" id="PRO_5035754323" evidence="8">
    <location>
        <begin position="25"/>
        <end position="187"/>
    </location>
</feature>
<dbReference type="InterPro" id="IPR036055">
    <property type="entry name" value="LDL_receptor-like_sf"/>
</dbReference>
<name>A0A8S3VG96_MYTED</name>
<dbReference type="OrthoDB" id="6135638at2759"/>
<dbReference type="PROSITE" id="PS50068">
    <property type="entry name" value="LDLRA_2"/>
    <property type="match status" value="1"/>
</dbReference>
<evidence type="ECO:0000313" key="9">
    <source>
        <dbReference type="EMBL" id="CAG2253900.1"/>
    </source>
</evidence>
<dbReference type="GO" id="GO:0016020">
    <property type="term" value="C:membrane"/>
    <property type="evidence" value="ECO:0007669"/>
    <property type="project" value="UniProtKB-SubCell"/>
</dbReference>
<evidence type="ECO:0000256" key="3">
    <source>
        <dbReference type="ARBA" id="ARBA00022737"/>
    </source>
</evidence>
<keyword evidence="6 7" id="KW-1015">Disulfide bond</keyword>
<evidence type="ECO:0000256" key="5">
    <source>
        <dbReference type="ARBA" id="ARBA00023136"/>
    </source>
</evidence>
<feature type="disulfide bond" evidence="7">
    <location>
        <begin position="25"/>
        <end position="37"/>
    </location>
</feature>
<comment type="subcellular location">
    <subcellularLocation>
        <location evidence="1">Membrane</location>
        <topology evidence="1">Single-pass membrane protein</topology>
    </subcellularLocation>
</comment>
<keyword evidence="8" id="KW-0732">Signal</keyword>
<organism evidence="9 10">
    <name type="scientific">Mytilus edulis</name>
    <name type="common">Blue mussel</name>
    <dbReference type="NCBI Taxonomy" id="6550"/>
    <lineage>
        <taxon>Eukaryota</taxon>
        <taxon>Metazoa</taxon>
        <taxon>Spiralia</taxon>
        <taxon>Lophotrochozoa</taxon>
        <taxon>Mollusca</taxon>
        <taxon>Bivalvia</taxon>
        <taxon>Autobranchia</taxon>
        <taxon>Pteriomorphia</taxon>
        <taxon>Mytilida</taxon>
        <taxon>Mytiloidea</taxon>
        <taxon>Mytilidae</taxon>
        <taxon>Mytilinae</taxon>
        <taxon>Mytilus</taxon>
    </lineage>
</organism>
<dbReference type="InterPro" id="IPR050685">
    <property type="entry name" value="LDLR"/>
</dbReference>
<gene>
    <name evidence="9" type="ORF">MEDL_65406</name>
</gene>
<comment type="caution">
    <text evidence="7">Lacks conserved residue(s) required for the propagation of feature annotation.</text>
</comment>
<dbReference type="SUPFAM" id="SSF57424">
    <property type="entry name" value="LDL receptor-like module"/>
    <property type="match status" value="1"/>
</dbReference>
<keyword evidence="2" id="KW-0812">Transmembrane</keyword>
<evidence type="ECO:0000256" key="2">
    <source>
        <dbReference type="ARBA" id="ARBA00022692"/>
    </source>
</evidence>
<reference evidence="9" key="1">
    <citation type="submission" date="2021-03" db="EMBL/GenBank/DDBJ databases">
        <authorList>
            <person name="Bekaert M."/>
        </authorList>
    </citation>
    <scope>NUCLEOTIDE SEQUENCE</scope>
</reference>
<keyword evidence="4" id="KW-1133">Transmembrane helix</keyword>
<evidence type="ECO:0000256" key="6">
    <source>
        <dbReference type="ARBA" id="ARBA00023157"/>
    </source>
</evidence>
<dbReference type="InterPro" id="IPR002172">
    <property type="entry name" value="LDrepeatLR_classA_rpt"/>
</dbReference>
<accession>A0A8S3VG96</accession>
<dbReference type="AlphaFoldDB" id="A0A8S3VG96"/>
<dbReference type="Pfam" id="PF00057">
    <property type="entry name" value="Ldl_recept_a"/>
    <property type="match status" value="1"/>
</dbReference>
<dbReference type="PANTHER" id="PTHR24270">
    <property type="entry name" value="LOW-DENSITY LIPOPROTEIN RECEPTOR-RELATED"/>
    <property type="match status" value="1"/>
</dbReference>
<comment type="caution">
    <text evidence="9">The sequence shown here is derived from an EMBL/GenBank/DDBJ whole genome shotgun (WGS) entry which is preliminary data.</text>
</comment>
<protein>
    <submittedName>
        <fullName evidence="9">Uncharacterized protein</fullName>
    </submittedName>
</protein>
<dbReference type="EMBL" id="CAJPWZ010003189">
    <property type="protein sequence ID" value="CAG2253900.1"/>
    <property type="molecule type" value="Genomic_DNA"/>
</dbReference>
<evidence type="ECO:0000256" key="8">
    <source>
        <dbReference type="SAM" id="SignalP"/>
    </source>
</evidence>
<proteinExistence type="predicted"/>
<keyword evidence="5" id="KW-0472">Membrane</keyword>
<dbReference type="CDD" id="cd00112">
    <property type="entry name" value="LDLa"/>
    <property type="match status" value="1"/>
</dbReference>
<dbReference type="GO" id="GO:0016192">
    <property type="term" value="P:vesicle-mediated transport"/>
    <property type="evidence" value="ECO:0007669"/>
    <property type="project" value="UniProtKB-ARBA"/>
</dbReference>
<evidence type="ECO:0000313" key="10">
    <source>
        <dbReference type="Proteomes" id="UP000683360"/>
    </source>
</evidence>
<evidence type="ECO:0000256" key="1">
    <source>
        <dbReference type="ARBA" id="ARBA00004167"/>
    </source>
</evidence>
<dbReference type="Proteomes" id="UP000683360">
    <property type="component" value="Unassembled WGS sequence"/>
</dbReference>
<dbReference type="Gene3D" id="4.10.400.10">
    <property type="entry name" value="Low-density Lipoprotein Receptor"/>
    <property type="match status" value="1"/>
</dbReference>
<feature type="signal peptide" evidence="8">
    <location>
        <begin position="1"/>
        <end position="24"/>
    </location>
</feature>
<sequence length="187" mass="20285">MNSSIGLLMIVVVFIANNNNSVNACTTDEFECANGNCIDKRYRCDNSFECSFPDTSDEENCTVIQACPEATYKCATGECVNNRTECPIMTSIVSLSSTIAVDIQSSFVSLTTNSKLISATSHPNTFAMLSSGLSSTVIHRLQSSSAFISSTIAIEPTTTRHSYQTSVIQTTLTSPVKTHPNRRSKTR</sequence>
<dbReference type="SMART" id="SM00192">
    <property type="entry name" value="LDLa"/>
    <property type="match status" value="1"/>
</dbReference>
<evidence type="ECO:0000256" key="4">
    <source>
        <dbReference type="ARBA" id="ARBA00022989"/>
    </source>
</evidence>
<evidence type="ECO:0000256" key="7">
    <source>
        <dbReference type="PROSITE-ProRule" id="PRU00124"/>
    </source>
</evidence>